<protein>
    <submittedName>
        <fullName evidence="3">Tetratricopeptide, phosphorylase and AAA ATPase domain protein</fullName>
    </submittedName>
</protein>
<reference evidence="3 4" key="1">
    <citation type="submission" date="2014-02" db="EMBL/GenBank/DDBJ databases">
        <title>The genome sequence of the entomopathogenic fungus Metarhizium robertsii ARSEF 2575.</title>
        <authorList>
            <person name="Giuliano Garisto Donzelli B."/>
            <person name="Roe B.A."/>
            <person name="Macmil S.L."/>
            <person name="Krasnoff S.B."/>
            <person name="Gibson D.M."/>
        </authorList>
    </citation>
    <scope>NUCLEOTIDE SEQUENCE [LARGE SCALE GENOMIC DNA]</scope>
    <source>
        <strain evidence="3 4">ARSEF 2575</strain>
    </source>
</reference>
<dbReference type="GO" id="GO:0009116">
    <property type="term" value="P:nucleoside metabolic process"/>
    <property type="evidence" value="ECO:0007669"/>
    <property type="project" value="InterPro"/>
</dbReference>
<dbReference type="SUPFAM" id="SSF48452">
    <property type="entry name" value="TPR-like"/>
    <property type="match status" value="1"/>
</dbReference>
<evidence type="ECO:0000313" key="3">
    <source>
        <dbReference type="EMBL" id="EXU97027.1"/>
    </source>
</evidence>
<dbReference type="InterPro" id="IPR000845">
    <property type="entry name" value="Nucleoside_phosphorylase_d"/>
</dbReference>
<dbReference type="EMBL" id="JELW01000042">
    <property type="protein sequence ID" value="EXU97027.1"/>
    <property type="molecule type" value="Genomic_DNA"/>
</dbReference>
<dbReference type="InterPro" id="IPR035994">
    <property type="entry name" value="Nucleoside_phosphorylase_sf"/>
</dbReference>
<dbReference type="GO" id="GO:0016887">
    <property type="term" value="F:ATP hydrolysis activity"/>
    <property type="evidence" value="ECO:0007669"/>
    <property type="project" value="InterPro"/>
</dbReference>
<dbReference type="InterPro" id="IPR053137">
    <property type="entry name" value="NLR-like"/>
</dbReference>
<dbReference type="PANTHER" id="PTHR46082">
    <property type="entry name" value="ATP/GTP-BINDING PROTEIN-RELATED"/>
    <property type="match status" value="1"/>
</dbReference>
<dbReference type="Pfam" id="PF01048">
    <property type="entry name" value="PNP_UDP_1"/>
    <property type="match status" value="1"/>
</dbReference>
<accession>A0A0A1UQ98</accession>
<dbReference type="Gene3D" id="3.40.50.1580">
    <property type="entry name" value="Nucleoside phosphorylase domain"/>
    <property type="match status" value="1"/>
</dbReference>
<proteinExistence type="predicted"/>
<feature type="domain" description="Nucleoside phosphorylase" evidence="1">
    <location>
        <begin position="15"/>
        <end position="287"/>
    </location>
</feature>
<dbReference type="InterPro" id="IPR049945">
    <property type="entry name" value="AAA_22"/>
</dbReference>
<name>A0A0A1UQ98_9HYPO</name>
<dbReference type="eggNOG" id="ENOG502T30H">
    <property type="taxonomic scope" value="Eukaryota"/>
</dbReference>
<feature type="domain" description="ORC1/DEAH AAA+ ATPase" evidence="2">
    <location>
        <begin position="369"/>
        <end position="455"/>
    </location>
</feature>
<evidence type="ECO:0000259" key="2">
    <source>
        <dbReference type="Pfam" id="PF13401"/>
    </source>
</evidence>
<dbReference type="OrthoDB" id="626167at2759"/>
<dbReference type="SUPFAM" id="SSF53167">
    <property type="entry name" value="Purine and uridine phosphorylases"/>
    <property type="match status" value="1"/>
</dbReference>
<dbReference type="InterPro" id="IPR011990">
    <property type="entry name" value="TPR-like_helical_dom_sf"/>
</dbReference>
<dbReference type="Gene3D" id="1.25.40.10">
    <property type="entry name" value="Tetratricopeptide repeat domain"/>
    <property type="match status" value="1"/>
</dbReference>
<dbReference type="Proteomes" id="UP000030151">
    <property type="component" value="Unassembled WGS sequence"/>
</dbReference>
<sequence length="1093" mass="123427">MEHRHQYPPPREYTVGWVCALPIELEAAEALLDEEHESLEPDLDDDNLYTLGTCCQHNVVIAGLPAGRTGNNSAAAIATRMKASFRAIRFILLVGTGGGVPSADDDIRLGDVVISQPAQNHGRVVQYDFGKEKPDGFERTGCLDCPHTLLLHAVTKLKVRHARKKSRSPTYMNELQRDAGFKRDSAMVDVLYEAECNHVEQKGQGCHSCSEEKIVKRKPRNSPEEFVIHYGTIASGNKLMRDAVTRDRVSDGLGGVLCFEMEAAGLMNIASCLVIRGVCDYADSHKNKLWQKYAAGTAAVCAKELLSFIPAARVRKSKAAKARRDTAKQAADTQCSTVPFPEDSHFVGREDILERLESNLLRRPVHSRLAIVGRSGVGKTQIAVEFANRVKKRDPKIRIFWVIASSVTTFIQSYRDIAKDLKLPIETNSKADEILHLVHKWLDKGANAPWFLIIDSNDDAELLRSPQAIASEKFSRKALAEYIPYTKRCSVLVTTQDSRAGRTLCNLNPIDVGEMTVEEATKLFGIKLQEYMDEKVLLPLLKNLEYLPLAITQAIAFILENGISMADYLRLLTSDEEESIKLLSDDLHDERRYSHVPHSVIKSFSLSFDLLKKREPRSAELLSRMCYLDRQKISCSCFSRGKEPGVDFIKDLGPLRSFQLLTAKSRESFEMHRLVQLSTKAWLNAHKETDGYIAKALKLVSGIGPSPKGKSYGFWTCCHAEAVLKHTPKLLDSRVTELGYRDPKTLEIMTDISKAYISTNNIEEAKTMVRCACALSIDVLDADHPVRRQAEQQLKITTQYSYCPWIHHLEGPSVSLPEISNKILTSDRQLEEHKLTFPVHGQKITIRESLELSLQCQLILSHCYNYFAGTMDYLNLNFDTPEEREPYLREAKRLLLGVVARYEKNDMDQYCPIMIRTMVSLCDTNNRLNDFEEAKAIGLRALEMAKETRGIERDLTLLAEESLGLALYHLDELQQAEKLLRQVLRKRVEVFGCTNRDSLRALRHLCATCAKLGEKQEAARLLQQTIEQHSTRVPSRDPIFVCSNKKYYLSHEYRLRYLLSQAEIKKQLTRVGVVPAKGTLEQCQPLSYPFEGV</sequence>
<dbReference type="InterPro" id="IPR027417">
    <property type="entry name" value="P-loop_NTPase"/>
</dbReference>
<evidence type="ECO:0000313" key="4">
    <source>
        <dbReference type="Proteomes" id="UP000030151"/>
    </source>
</evidence>
<gene>
    <name evidence="3" type="ORF">X797_009946</name>
</gene>
<dbReference type="Gene3D" id="3.40.50.300">
    <property type="entry name" value="P-loop containing nucleotide triphosphate hydrolases"/>
    <property type="match status" value="1"/>
</dbReference>
<dbReference type="AlphaFoldDB" id="A0A0A1UQ98"/>
<dbReference type="HOGENOM" id="CLU_000288_125_3_1"/>
<organism evidence="3 4">
    <name type="scientific">Metarhizium robertsii</name>
    <dbReference type="NCBI Taxonomy" id="568076"/>
    <lineage>
        <taxon>Eukaryota</taxon>
        <taxon>Fungi</taxon>
        <taxon>Dikarya</taxon>
        <taxon>Ascomycota</taxon>
        <taxon>Pezizomycotina</taxon>
        <taxon>Sordariomycetes</taxon>
        <taxon>Hypocreomycetidae</taxon>
        <taxon>Hypocreales</taxon>
        <taxon>Clavicipitaceae</taxon>
        <taxon>Metarhizium</taxon>
    </lineage>
</organism>
<dbReference type="Pfam" id="PF13401">
    <property type="entry name" value="AAA_22"/>
    <property type="match status" value="1"/>
</dbReference>
<comment type="caution">
    <text evidence="3">The sequence shown here is derived from an EMBL/GenBank/DDBJ whole genome shotgun (WGS) entry which is preliminary data.</text>
</comment>
<dbReference type="SUPFAM" id="SSF52540">
    <property type="entry name" value="P-loop containing nucleoside triphosphate hydrolases"/>
    <property type="match status" value="1"/>
</dbReference>
<evidence type="ECO:0000259" key="1">
    <source>
        <dbReference type="Pfam" id="PF01048"/>
    </source>
</evidence>
<dbReference type="Pfam" id="PF13424">
    <property type="entry name" value="TPR_12"/>
    <property type="match status" value="1"/>
</dbReference>
<dbReference type="PANTHER" id="PTHR46082:SF6">
    <property type="entry name" value="AAA+ ATPASE DOMAIN-CONTAINING PROTEIN-RELATED"/>
    <property type="match status" value="1"/>
</dbReference>